<evidence type="ECO:0000313" key="1">
    <source>
        <dbReference type="EMBL" id="GBC10080.1"/>
    </source>
</evidence>
<protein>
    <submittedName>
        <fullName evidence="1">Uncharacterized protein</fullName>
    </submittedName>
</protein>
<dbReference type="EMBL" id="BEXD01004351">
    <property type="protein sequence ID" value="GBC10080.1"/>
    <property type="molecule type" value="Genomic_DNA"/>
</dbReference>
<comment type="caution">
    <text evidence="1">The sequence shown here is derived from an EMBL/GenBank/DDBJ whole genome shotgun (WGS) entry which is preliminary data.</text>
</comment>
<accession>A0A2Z6SHD0</accession>
<evidence type="ECO:0000313" key="2">
    <source>
        <dbReference type="Proteomes" id="UP000247702"/>
    </source>
</evidence>
<dbReference type="AlphaFoldDB" id="A0A2Z6SHD0"/>
<proteinExistence type="predicted"/>
<name>A0A2Z6SHD0_9GLOM</name>
<reference evidence="1 2" key="1">
    <citation type="submission" date="2017-11" db="EMBL/GenBank/DDBJ databases">
        <title>The genome of Rhizophagus clarus HR1 reveals common genetic basis of auxotrophy among arbuscular mycorrhizal fungi.</title>
        <authorList>
            <person name="Kobayashi Y."/>
        </authorList>
    </citation>
    <scope>NUCLEOTIDE SEQUENCE [LARGE SCALE GENOMIC DNA]</scope>
    <source>
        <strain evidence="1 2">HR1</strain>
    </source>
</reference>
<keyword evidence="2" id="KW-1185">Reference proteome</keyword>
<dbReference type="STRING" id="94130.A0A2Z6SHD0"/>
<dbReference type="Proteomes" id="UP000247702">
    <property type="component" value="Unassembled WGS sequence"/>
</dbReference>
<organism evidence="1 2">
    <name type="scientific">Rhizophagus clarus</name>
    <dbReference type="NCBI Taxonomy" id="94130"/>
    <lineage>
        <taxon>Eukaryota</taxon>
        <taxon>Fungi</taxon>
        <taxon>Fungi incertae sedis</taxon>
        <taxon>Mucoromycota</taxon>
        <taxon>Glomeromycotina</taxon>
        <taxon>Glomeromycetes</taxon>
        <taxon>Glomerales</taxon>
        <taxon>Glomeraceae</taxon>
        <taxon>Rhizophagus</taxon>
    </lineage>
</organism>
<sequence length="253" mass="30426">MYNEDAPLATNKLISWNDSKGNLNFGVNRKKLRSKQYKRIGLHLIINPNNMQGDEDSPKLINCKGCEKNIDNKNERCLDNEYYRELIYIEETIKEKDLKIEIRMANKDLDYNDNIKKMIKNRKSIKEKEEEVEEINLEETYLIKKEFNLNWQNIPIPGGYRQWSKKRTDAYWKNEILNSTHLEGLFMFNFKNEFNWQYLLKFINNRNKYIKLQCGRSDTYKRAYKIKNLLKELLTYKLLNERKTPGIDSNLCL</sequence>
<gene>
    <name evidence="1" type="ORF">RclHR1_09320001</name>
</gene>